<dbReference type="OrthoDB" id="444432at2759"/>
<evidence type="ECO:0000313" key="2">
    <source>
        <dbReference type="Proteomes" id="UP000887226"/>
    </source>
</evidence>
<dbReference type="InterPro" id="IPR012349">
    <property type="entry name" value="Split_barrel_FMN-bd"/>
</dbReference>
<dbReference type="Pfam" id="PF12900">
    <property type="entry name" value="Pyridox_ox_2"/>
    <property type="match status" value="1"/>
</dbReference>
<reference evidence="1" key="1">
    <citation type="journal article" date="2021" name="IMA Fungus">
        <title>Genomic characterization of three marine fungi, including Emericellopsis atlantica sp. nov. with signatures of a generalist lifestyle and marine biomass degradation.</title>
        <authorList>
            <person name="Hagestad O.C."/>
            <person name="Hou L."/>
            <person name="Andersen J.H."/>
            <person name="Hansen E.H."/>
            <person name="Altermark B."/>
            <person name="Li C."/>
            <person name="Kuhnert E."/>
            <person name="Cox R.J."/>
            <person name="Crous P.W."/>
            <person name="Spatafora J.W."/>
            <person name="Lail K."/>
            <person name="Amirebrahimi M."/>
            <person name="Lipzen A."/>
            <person name="Pangilinan J."/>
            <person name="Andreopoulos W."/>
            <person name="Hayes R.D."/>
            <person name="Ng V."/>
            <person name="Grigoriev I.V."/>
            <person name="Jackson S.A."/>
            <person name="Sutton T.D.S."/>
            <person name="Dobson A.D.W."/>
            <person name="Rama T."/>
        </authorList>
    </citation>
    <scope>NUCLEOTIDE SEQUENCE</scope>
    <source>
        <strain evidence="1">TRa3180A</strain>
    </source>
</reference>
<proteinExistence type="predicted"/>
<dbReference type="Gene3D" id="2.30.110.10">
    <property type="entry name" value="Electron Transport, Fmn-binding Protein, Chain A"/>
    <property type="match status" value="1"/>
</dbReference>
<sequence>MAEESSYPKLARNAVNRYGKPRGKYDFQTIHTIVNTSPVLHVSFPTPDPKDLFSAIIPMLSFMGSFTSQNAALDIPLDLYLHGYISSRLMRLSSTPSFNEEGDGLPLTIAATHVDGLVLALTPNSHSYNYRSAILHGFATPRWSHSRIPPTKTEMASTQILKVTIVDASAKIRVGPPSDDRADMRNEEVRATTWIGVVPTWTMLGTPVASGGNRVAEVPEHVMRFVREHNEEGERNAVAAVQAAKK</sequence>
<accession>A0A9P7Z4D0</accession>
<dbReference type="PANTHER" id="PTHR34071">
    <property type="entry name" value="5-NITROIMIDAZOLE ANTIBIOTICS RESISTANCE PROTEIN, NIMA-FAMILY-RELATED PROTEIN-RELATED"/>
    <property type="match status" value="1"/>
</dbReference>
<protein>
    <submittedName>
        <fullName evidence="1">Flavin-nucleotide-binding protein</fullName>
    </submittedName>
</protein>
<dbReference type="Proteomes" id="UP000887226">
    <property type="component" value="Unassembled WGS sequence"/>
</dbReference>
<dbReference type="InterPro" id="IPR024747">
    <property type="entry name" value="Pyridox_Oxase-rel"/>
</dbReference>
<gene>
    <name evidence="1" type="ORF">BJ878DRAFT_534138</name>
</gene>
<dbReference type="EMBL" id="MU253865">
    <property type="protein sequence ID" value="KAG9245110.1"/>
    <property type="molecule type" value="Genomic_DNA"/>
</dbReference>
<dbReference type="PANTHER" id="PTHR34071:SF2">
    <property type="entry name" value="FLAVIN-NUCLEOTIDE-BINDING PROTEIN"/>
    <property type="match status" value="1"/>
</dbReference>
<evidence type="ECO:0000313" key="1">
    <source>
        <dbReference type="EMBL" id="KAG9245110.1"/>
    </source>
</evidence>
<keyword evidence="2" id="KW-1185">Reference proteome</keyword>
<comment type="caution">
    <text evidence="1">The sequence shown here is derived from an EMBL/GenBank/DDBJ whole genome shotgun (WGS) entry which is preliminary data.</text>
</comment>
<organism evidence="1 2">
    <name type="scientific">Calycina marina</name>
    <dbReference type="NCBI Taxonomy" id="1763456"/>
    <lineage>
        <taxon>Eukaryota</taxon>
        <taxon>Fungi</taxon>
        <taxon>Dikarya</taxon>
        <taxon>Ascomycota</taxon>
        <taxon>Pezizomycotina</taxon>
        <taxon>Leotiomycetes</taxon>
        <taxon>Helotiales</taxon>
        <taxon>Pezizellaceae</taxon>
        <taxon>Calycina</taxon>
    </lineage>
</organism>
<dbReference type="AlphaFoldDB" id="A0A9P7Z4D0"/>
<dbReference type="SUPFAM" id="SSF50475">
    <property type="entry name" value="FMN-binding split barrel"/>
    <property type="match status" value="1"/>
</dbReference>
<name>A0A9P7Z4D0_9HELO</name>